<dbReference type="InterPro" id="IPR037455">
    <property type="entry name" value="LucA/IucC-like"/>
</dbReference>
<reference evidence="5 6" key="1">
    <citation type="submission" date="2015-03" db="EMBL/GenBank/DDBJ databases">
        <title>Luteipulveratus halotolerans sp. nov., a novel actinobacterium (Dermacoccaceae) from Sarawak, Malaysia.</title>
        <authorList>
            <person name="Juboi H."/>
            <person name="Basik A."/>
            <person name="Shamsul S.S."/>
            <person name="Arnold P."/>
            <person name="Schmitt E.K."/>
            <person name="Sanglier J.-J."/>
            <person name="Yeo T."/>
        </authorList>
    </citation>
    <scope>NUCLEOTIDE SEQUENCE [LARGE SCALE GENOMIC DNA]</scope>
    <source>
        <strain evidence="5 6">MN07-A0370</strain>
    </source>
</reference>
<feature type="domain" description="Aerobactin siderophore biosynthesis IucA/IucC N-terminal" evidence="3">
    <location>
        <begin position="146"/>
        <end position="395"/>
    </location>
</feature>
<dbReference type="GO" id="GO:0016881">
    <property type="term" value="F:acid-amino acid ligase activity"/>
    <property type="evidence" value="ECO:0007669"/>
    <property type="project" value="UniProtKB-ARBA"/>
</dbReference>
<dbReference type="InterPro" id="IPR007310">
    <property type="entry name" value="Aerobactin_biosyn_IucA/IucC_N"/>
</dbReference>
<dbReference type="RefSeq" id="WP_052592628.1">
    <property type="nucleotide sequence ID" value="NZ_CP011112.1"/>
</dbReference>
<dbReference type="GO" id="GO:0019290">
    <property type="term" value="P:siderophore biosynthetic process"/>
    <property type="evidence" value="ECO:0007669"/>
    <property type="project" value="InterPro"/>
</dbReference>
<evidence type="ECO:0000256" key="1">
    <source>
        <dbReference type="ARBA" id="ARBA00004924"/>
    </source>
</evidence>
<feature type="domain" description="Aerobactin siderophore biosynthesis IucA/IucC-like C-terminal" evidence="4">
    <location>
        <begin position="417"/>
        <end position="569"/>
    </location>
</feature>
<dbReference type="Gene3D" id="6.10.250.3370">
    <property type="match status" value="1"/>
</dbReference>
<evidence type="ECO:0008006" key="7">
    <source>
        <dbReference type="Google" id="ProtNLM"/>
    </source>
</evidence>
<dbReference type="KEGG" id="lmoi:VV02_14855"/>
<protein>
    <recommendedName>
        <fullName evidence="7">IucA/IucC family protein</fullName>
    </recommendedName>
</protein>
<dbReference type="AlphaFoldDB" id="A0A0K1JJV1"/>
<evidence type="ECO:0000313" key="6">
    <source>
        <dbReference type="Proteomes" id="UP000066480"/>
    </source>
</evidence>
<dbReference type="Gene3D" id="1.10.510.40">
    <property type="match status" value="1"/>
</dbReference>
<dbReference type="PANTHER" id="PTHR34384:SF6">
    <property type="entry name" value="STAPHYLOFERRIN B SYNTHASE"/>
    <property type="match status" value="1"/>
</dbReference>
<dbReference type="STRING" id="571913.VV02_14855"/>
<dbReference type="PATRIC" id="fig|571913.6.peg.3019"/>
<evidence type="ECO:0000256" key="2">
    <source>
        <dbReference type="ARBA" id="ARBA00007832"/>
    </source>
</evidence>
<organism evidence="5 6">
    <name type="scientific">Luteipulveratus mongoliensis</name>
    <dbReference type="NCBI Taxonomy" id="571913"/>
    <lineage>
        <taxon>Bacteria</taxon>
        <taxon>Bacillati</taxon>
        <taxon>Actinomycetota</taxon>
        <taxon>Actinomycetes</taxon>
        <taxon>Micrococcales</taxon>
        <taxon>Dermacoccaceae</taxon>
        <taxon>Luteipulveratus</taxon>
    </lineage>
</organism>
<name>A0A0K1JJV1_9MICO</name>
<evidence type="ECO:0000259" key="4">
    <source>
        <dbReference type="Pfam" id="PF06276"/>
    </source>
</evidence>
<accession>A0A0K1JJV1</accession>
<dbReference type="Pfam" id="PF04183">
    <property type="entry name" value="IucA_IucC"/>
    <property type="match status" value="1"/>
</dbReference>
<dbReference type="PANTHER" id="PTHR34384">
    <property type="entry name" value="L-2,3-DIAMINOPROPANOATE--CITRATE LIGASE"/>
    <property type="match status" value="1"/>
</dbReference>
<sequence>MTATILTTADPRQYATHLTPTSMDRAQRALVAKAIGEFTHERLLAPQSDQDGYRLVTGEGRSTYWFRARVHELDHWVVEPESLEREVDGVPTRLDAQDLIAELAPALGIPSSLLPTYLEEIASTLSSSAWKLQRPQVSSSDLVDASYQEIESAMSEGHPAFVANNGRIGYGADDYAAYAPETGSALRLVWLAARREMSHLSCGTGLTEPDLYRSELGQETVGRFDTRLTELGLDPADYLYLPVHPWQWVNKLSITFAPDLGRQDLVCLGEGEDDYQAQQSIRTFFNASRSERHYVKTALSIQNMGFMRGLSPRYMEATPAINDWVADLVAKDPTLQDCRFGVLRERASIGYTGDAFHRLADVSPYQKMIAALWRESPMPGLDDNERLATMASLLHRDTTGTALVSKMIEASPVEPVEWVRTYLRAHLRPLVHCLYRYELAFMPHGENLIMVLRDNVPVRMLMKDIGEEVAVMGDLELPAEVERIKADVPQAVRALAIHTDVFDGFFRYLAAILDDDGVLPASEFWAEVARCIEEHRIDHPELAEVAARYDLFRPTFKHSCLNRLQLRNTLQMVDLADQAESLMFAGELTNPIGRPSTDQI</sequence>
<comment type="pathway">
    <text evidence="1">Siderophore biosynthesis.</text>
</comment>
<gene>
    <name evidence="5" type="ORF">VV02_14855</name>
</gene>
<dbReference type="Proteomes" id="UP000066480">
    <property type="component" value="Chromosome"/>
</dbReference>
<dbReference type="Pfam" id="PF06276">
    <property type="entry name" value="FhuF"/>
    <property type="match status" value="1"/>
</dbReference>
<comment type="similarity">
    <text evidence="2">Belongs to the IucA/IucC family.</text>
</comment>
<keyword evidence="6" id="KW-1185">Reference proteome</keyword>
<evidence type="ECO:0000259" key="3">
    <source>
        <dbReference type="Pfam" id="PF04183"/>
    </source>
</evidence>
<dbReference type="InterPro" id="IPR022770">
    <property type="entry name" value="IucA/IucC-like_C"/>
</dbReference>
<evidence type="ECO:0000313" key="5">
    <source>
        <dbReference type="EMBL" id="AKU16850.1"/>
    </source>
</evidence>
<proteinExistence type="inferred from homology"/>
<dbReference type="EMBL" id="CP011112">
    <property type="protein sequence ID" value="AKU16850.1"/>
    <property type="molecule type" value="Genomic_DNA"/>
</dbReference>
<dbReference type="Gene3D" id="3.30.310.280">
    <property type="match status" value="1"/>
</dbReference>